<dbReference type="InterPro" id="IPR006179">
    <property type="entry name" value="5_nucleotidase/apyrase"/>
</dbReference>
<evidence type="ECO:0000259" key="1">
    <source>
        <dbReference type="Pfam" id="PF02872"/>
    </source>
</evidence>
<dbReference type="PATRIC" id="fig|1324957.4.peg.2134"/>
<dbReference type="Gene3D" id="3.90.780.10">
    <property type="entry name" value="5'-Nucleotidase, C-terminal domain"/>
    <property type="match status" value="1"/>
</dbReference>
<protein>
    <submittedName>
        <fullName evidence="2">UDP-sugar hydrolase / 5'-nucleotidase</fullName>
    </submittedName>
</protein>
<name>V4IY85_9EURY</name>
<accession>V4IY85</accession>
<dbReference type="STRING" id="1324957.K933_10517"/>
<dbReference type="PRINTS" id="PR01607">
    <property type="entry name" value="APYRASEFAMLY"/>
</dbReference>
<dbReference type="Gene3D" id="3.60.21.10">
    <property type="match status" value="1"/>
</dbReference>
<organism evidence="2 3">
    <name type="scientific">Candidatus Halobonum tyrrellensis G22</name>
    <dbReference type="NCBI Taxonomy" id="1324957"/>
    <lineage>
        <taxon>Archaea</taxon>
        <taxon>Methanobacteriati</taxon>
        <taxon>Methanobacteriota</taxon>
        <taxon>Stenosarchaea group</taxon>
        <taxon>Halobacteria</taxon>
        <taxon>Halobacteriales</taxon>
        <taxon>Haloferacaceae</taxon>
        <taxon>Candidatus Halobonum</taxon>
    </lineage>
</organism>
<dbReference type="GO" id="GO:0016787">
    <property type="term" value="F:hydrolase activity"/>
    <property type="evidence" value="ECO:0007669"/>
    <property type="project" value="UniProtKB-KW"/>
</dbReference>
<gene>
    <name evidence="2" type="ORF">K933_10517</name>
</gene>
<dbReference type="AlphaFoldDB" id="V4IY85"/>
<dbReference type="Pfam" id="PF02872">
    <property type="entry name" value="5_nucleotid_C"/>
    <property type="match status" value="1"/>
</dbReference>
<keyword evidence="3" id="KW-1185">Reference proteome</keyword>
<evidence type="ECO:0000313" key="3">
    <source>
        <dbReference type="Proteomes" id="UP000017840"/>
    </source>
</evidence>
<dbReference type="PANTHER" id="PTHR11575">
    <property type="entry name" value="5'-NUCLEOTIDASE-RELATED"/>
    <property type="match status" value="1"/>
</dbReference>
<proteinExistence type="predicted"/>
<dbReference type="eggNOG" id="arCOG02832">
    <property type="taxonomic scope" value="Archaea"/>
</dbReference>
<dbReference type="Proteomes" id="UP000017840">
    <property type="component" value="Unassembled WGS sequence"/>
</dbReference>
<reference evidence="2 3" key="1">
    <citation type="journal article" date="2013" name="Genome Announc.">
        <title>Draft Genome Sequence of 'Candidatus Halobonum tyrrellensis' Strain G22, Isolated from the Hypersaline Waters of Lake Tyrrell, Australia.</title>
        <authorList>
            <person name="Ugalde J.A."/>
            <person name="Narasingarao P."/>
            <person name="Kuo S."/>
            <person name="Podell S."/>
            <person name="Allen E.E."/>
        </authorList>
    </citation>
    <scope>NUCLEOTIDE SEQUENCE [LARGE SCALE GENOMIC DNA]</scope>
    <source>
        <strain evidence="2 3">G22</strain>
    </source>
</reference>
<keyword evidence="2" id="KW-0378">Hydrolase</keyword>
<dbReference type="InterPro" id="IPR008334">
    <property type="entry name" value="5'-Nucleotdase_C"/>
</dbReference>
<dbReference type="EMBL" id="ASGZ01000034">
    <property type="protein sequence ID" value="ESP88117.1"/>
    <property type="molecule type" value="Genomic_DNA"/>
</dbReference>
<comment type="caution">
    <text evidence="2">The sequence shown here is derived from an EMBL/GenBank/DDBJ whole genome shotgun (WGS) entry which is preliminary data.</text>
</comment>
<dbReference type="InterPro" id="IPR029052">
    <property type="entry name" value="Metallo-depent_PP-like"/>
</dbReference>
<feature type="domain" description="5'-Nucleotidase C-terminal" evidence="1">
    <location>
        <begin position="323"/>
        <end position="490"/>
    </location>
</feature>
<dbReference type="SUPFAM" id="SSF56300">
    <property type="entry name" value="Metallo-dependent phosphatases"/>
    <property type="match status" value="1"/>
</dbReference>
<dbReference type="PANTHER" id="PTHR11575:SF24">
    <property type="entry name" value="5'-NUCLEOTIDASE"/>
    <property type="match status" value="1"/>
</dbReference>
<dbReference type="GO" id="GO:0009166">
    <property type="term" value="P:nucleotide catabolic process"/>
    <property type="evidence" value="ECO:0007669"/>
    <property type="project" value="InterPro"/>
</dbReference>
<dbReference type="InterPro" id="IPR036907">
    <property type="entry name" value="5'-Nucleotdase_C_sf"/>
</dbReference>
<evidence type="ECO:0000313" key="2">
    <source>
        <dbReference type="EMBL" id="ESP88117.1"/>
    </source>
</evidence>
<sequence>MLLTCLVVGASLPGAAFALGGAAPTADGADRVGSAPAAQVGANGTTLTVLAYNDIQTAMASDTGEMARLAGLIDERRAAHDNPTVLAGGGDEISPHALSPVSAWQLPVEVLNVVDPAAEAVGNHDLDYGDEAFANASAASEFPWLAANLVNESTGEPIQGANGTYVVERDGVRVGFVGLVDEAIIGKTALDFDEAGIEVRDFAEVGPERAEYLKEERNVDVVVSLAHIGVPESEELAEADDGAIDLIVTGDDELVYPPQETSGTTIVEAGSEASHLAEVNLTLSDGDVTAVDGRLIETTEEVEPNESVQRLIQEARETGLEEVIGESTTELNATSAANYHRETALGNAITDAFRAETGSQVAITNSGGIRSNRVYPAGNVTVGDATTILPFTNTLVTFRLNGSELREVLASQVVTLSSEEGQQYGTEITHQVSGVRFEWVPHEGVEPKVRDVYVDQAGPDEPANWTRLDAEENYTVTVNSYMAGGGDGYPLENATRVSESGILYSTAFINYVEERGTISPKVEGRMRRVDAGVGNASVSLDGDSETVTATYAAPANATAVNASSFYALDADGERVAATDATLADGEVTVTFDADDLSAVADAADLNVYGEYTDSYYDGERVYWGASVLSGELDVTTADEPMEPEATYYQVDFVAGEPLENLSADTLYANDEQDRLVRFAHGDTSEGITDRGRAWASEEVRSCVDSAGVIDREGETATITFTVNESCENATMSLVSYTKPTAGFSPETADQQELFDATTETFEPGTHTITVSLPDSDAADAEARLTAGAVPVAAPA</sequence>
<dbReference type="SUPFAM" id="SSF55816">
    <property type="entry name" value="5'-nucleotidase (syn. UDP-sugar hydrolase), C-terminal domain"/>
    <property type="match status" value="1"/>
</dbReference>